<proteinExistence type="predicted"/>
<dbReference type="Gene3D" id="1.10.260.130">
    <property type="match status" value="1"/>
</dbReference>
<dbReference type="PIRSF" id="PIRSF029171">
    <property type="entry name" value="Esterase_LipA"/>
    <property type="match status" value="1"/>
</dbReference>
<comment type="caution">
    <text evidence="1">The sequence shown here is derived from an EMBL/GenBank/DDBJ whole genome shotgun (WGS) entry which is preliminary data.</text>
</comment>
<accession>A0ABN2MQC4</accession>
<dbReference type="InterPro" id="IPR029058">
    <property type="entry name" value="AB_hydrolase_fold"/>
</dbReference>
<keyword evidence="2" id="KW-1185">Reference proteome</keyword>
<dbReference type="SUPFAM" id="SSF53474">
    <property type="entry name" value="alpha/beta-Hydrolases"/>
    <property type="match status" value="1"/>
</dbReference>
<dbReference type="PROSITE" id="PS51257">
    <property type="entry name" value="PROKAR_LIPOPROTEIN"/>
    <property type="match status" value="1"/>
</dbReference>
<dbReference type="PANTHER" id="PTHR34853:SF1">
    <property type="entry name" value="LIPASE 5"/>
    <property type="match status" value="1"/>
</dbReference>
<dbReference type="EMBL" id="BAAAQK010000003">
    <property type="protein sequence ID" value="GAA1834305.1"/>
    <property type="molecule type" value="Genomic_DNA"/>
</dbReference>
<evidence type="ECO:0000313" key="1">
    <source>
        <dbReference type="EMBL" id="GAA1834305.1"/>
    </source>
</evidence>
<protein>
    <submittedName>
        <fullName evidence="1">Lipase family protein</fullName>
    </submittedName>
</protein>
<dbReference type="Gene3D" id="3.40.50.1820">
    <property type="entry name" value="alpha/beta hydrolase"/>
    <property type="match status" value="1"/>
</dbReference>
<reference evidence="1 2" key="1">
    <citation type="journal article" date="2019" name="Int. J. Syst. Evol. Microbiol.">
        <title>The Global Catalogue of Microorganisms (GCM) 10K type strain sequencing project: providing services to taxonomists for standard genome sequencing and annotation.</title>
        <authorList>
            <consortium name="The Broad Institute Genomics Platform"/>
            <consortium name="The Broad Institute Genome Sequencing Center for Infectious Disease"/>
            <person name="Wu L."/>
            <person name="Ma J."/>
        </authorList>
    </citation>
    <scope>NUCLEOTIDE SEQUENCE [LARGE SCALE GENOMIC DNA]</scope>
    <source>
        <strain evidence="1 2">JCM 16009</strain>
    </source>
</reference>
<dbReference type="Proteomes" id="UP001500449">
    <property type="component" value="Unassembled WGS sequence"/>
</dbReference>
<name>A0ABN2MQC4_9PSEU</name>
<dbReference type="PANTHER" id="PTHR34853">
    <property type="match status" value="1"/>
</dbReference>
<organism evidence="1 2">
    <name type="scientific">Pseudonocardia ailaonensis</name>
    <dbReference type="NCBI Taxonomy" id="367279"/>
    <lineage>
        <taxon>Bacteria</taxon>
        <taxon>Bacillati</taxon>
        <taxon>Actinomycetota</taxon>
        <taxon>Actinomycetes</taxon>
        <taxon>Pseudonocardiales</taxon>
        <taxon>Pseudonocardiaceae</taxon>
        <taxon>Pseudonocardia</taxon>
    </lineage>
</organism>
<dbReference type="Pfam" id="PF03583">
    <property type="entry name" value="LIP"/>
    <property type="match status" value="1"/>
</dbReference>
<sequence length="399" mass="40112">MRAQVPLLATVLTALLVLAGCSTVERRVGEGLAGEWTAGPFYEVPNPLPPGAPGTLIRSERLLGAPNGAAAWRVLYHSRDDAGADIAVSGTVIAPTAPAPPGGRTIVSWGHPTTGVAPRCAPSVGADPFDLVEGLTDLIGAGYVVAATDYSNMGAPGPQTYLIGTTSGNSVLDAARAARGLPEAGASNGLLLWGHSQGGHAALFAGERAASYAPELALKGVAVAAPAAELGALLDADIGDVSGVTIGSYAFNAYASAYASRPGVALDSILTPAGAAATPGMAQLCLIGQNDQLHAIADPLIGHYVKSDPATTEPWATILRENTPGSVRMPVPLFVAQGGADTLVRPETTAAFVQRECSLGTAVTSLVIPGVDHGFVADDALSKLLPWLAAPGGSTCPAG</sequence>
<evidence type="ECO:0000313" key="2">
    <source>
        <dbReference type="Proteomes" id="UP001500449"/>
    </source>
</evidence>
<dbReference type="InterPro" id="IPR005152">
    <property type="entry name" value="Lipase_secreted"/>
</dbReference>
<gene>
    <name evidence="1" type="ORF">GCM10009836_10630</name>
</gene>